<evidence type="ECO:0000313" key="1">
    <source>
        <dbReference type="EMBL" id="PFB07900.1"/>
    </source>
</evidence>
<name>A0A9X6Z4T7_BACTU</name>
<comment type="caution">
    <text evidence="1">The sequence shown here is derived from an EMBL/GenBank/DDBJ whole genome shotgun (WGS) entry which is preliminary data.</text>
</comment>
<sequence length="91" mass="10166">MNQIVKNVEGIEYTISGFENPDKLAVGIMKLTAEMYSAPGIIWDIQTDENTNPITVKVISANKIDDKIESLIGEIIDIKVITKNEAFRNQL</sequence>
<reference evidence="1 2" key="1">
    <citation type="submission" date="2017-09" db="EMBL/GenBank/DDBJ databases">
        <title>Large-scale bioinformatics analysis of Bacillus genomes uncovers conserved roles of natural products in bacterial physiology.</title>
        <authorList>
            <consortium name="Agbiome Team Llc"/>
            <person name="Bleich R.M."/>
            <person name="Kirk G.J."/>
            <person name="Santa Maria K.C."/>
            <person name="Allen S.E."/>
            <person name="Farag S."/>
            <person name="Shank E.A."/>
            <person name="Bowers A."/>
        </authorList>
    </citation>
    <scope>NUCLEOTIDE SEQUENCE [LARGE SCALE GENOMIC DNA]</scope>
    <source>
        <strain evidence="1 2">AFS015413</strain>
    </source>
</reference>
<accession>A0A9X6Z4T7</accession>
<gene>
    <name evidence="1" type="ORF">CN398_09185</name>
</gene>
<organism evidence="1 2">
    <name type="scientific">Bacillus thuringiensis</name>
    <dbReference type="NCBI Taxonomy" id="1428"/>
    <lineage>
        <taxon>Bacteria</taxon>
        <taxon>Bacillati</taxon>
        <taxon>Bacillota</taxon>
        <taxon>Bacilli</taxon>
        <taxon>Bacillales</taxon>
        <taxon>Bacillaceae</taxon>
        <taxon>Bacillus</taxon>
        <taxon>Bacillus cereus group</taxon>
    </lineage>
</organism>
<evidence type="ECO:0000313" key="2">
    <source>
        <dbReference type="Proteomes" id="UP000220397"/>
    </source>
</evidence>
<dbReference type="AlphaFoldDB" id="A0A9X6Z4T7"/>
<proteinExistence type="predicted"/>
<dbReference type="Proteomes" id="UP000220397">
    <property type="component" value="Unassembled WGS sequence"/>
</dbReference>
<protein>
    <submittedName>
        <fullName evidence="1">Uncharacterized protein</fullName>
    </submittedName>
</protein>
<dbReference type="EMBL" id="NTUS01000026">
    <property type="protein sequence ID" value="PFB07900.1"/>
    <property type="molecule type" value="Genomic_DNA"/>
</dbReference>